<dbReference type="EMBL" id="PVTP01000016">
    <property type="protein sequence ID" value="PRY74633.1"/>
    <property type="molecule type" value="Genomic_DNA"/>
</dbReference>
<sequence>MSTFQTIINAFKKFPTSGSDITLTPQTFNLAFVDNVFNFLLQSTSVKFTSTTVIIGQDSATLKGTADVFDYTGIVVTLTFNLDGASVTATISCDLGAGAAVHLPLLTWITLEDVAFWGTITETRAVAKFHFGASLKLDTSTAVPVTLDYQGGGVWSMTVASGTSETLTSAQVVTLLGGSALNELLPAKLETALTSFAMTGLEATFNAKTDDLSYFNTGFSVSDAWPIAPGVTLEPGLGLSFTMTEKQQAAKGVKAAAAASEKHTEAQIKGTLKLGGTELPLRLDATIDDSAVWQFGLQPGQTATVNTFADLLSLAGDTSFASSLPAAISTLPSIDIDRLNVVFDSTADVIKEVSFKVQTAHAWTVLPNYFVVEQVKLDFDITDANVPADRKVIGEVYGAFNIATAPLFCRIKNTATDQDWVIEAGLLPDQKLNLTSVASQLFDGVIEVPDTAPQIVFSKANLTVKPKDMTFELSAASTDEWVLIDNHLSIKSLSFDLSRTPKTSTALAQSSEFDYKGNFEGKLEIGGVTVTLSAALNAKADSGVDFKGTTDTHPIPFGTWISDFANLFGQVDLPDWLTGITLSNLAVTYNTKSKNYTFTVTLKDTAEPGLAVVLTIGLTHEAANTWTQVISAVLTYSEDGVDLKFSLTFTNSTVKGVSTKTTRAVWSGKNPPGLSDFLVLLGKKLDVASQFPQALNWDATLSKMIVDATEATGKPTKVHAAGQFDLDVGGNTDWSLYFAYTNDTTFDAEKKDKTAVTLSVCEDEAGAAAPKTPLPYVFGVALGGPMDVSNLPLVGSIPGIEQYNIDKLGFYYTNATFPTKSSKLTFSLPDLAKIEEKKSNFTKAKLNGPKFNLLALFAKDEDKSSTDSAVIEATALSGESFGSDDSDGSMSLGAPTAAPAQGTQSFAADQTTTSAPIAWLDLNKTIGPVSLEKVGLSYSTPPKGEGGELGVFGVYFNGGFALAGLDLYLDGLGITFPLPKPGGTVKDPISQIHFHLNGLFMSLEKPNLTIAGGFLNLPGDSLDMLGQLSITAGPYGLDAYGAFSGDLSDPSLFLFVHLMAPIGGPPSFFIDGVSGGFGVNRDFVLPTIDQLADYPLLPSGNSIPSMTELSGISAAQKLEKMQTALQNLATFFPQRKGQYWFAAGLDVTTYEMIKTTAILSVSIGNDLQLAVIGSSGMTLPVDVGGDPLAYIQINFLVSYSSANDRISILGEITPSSFILTKDIRLGGGFAFYVWTGGPHAGDFVLTIGGYSPFYQKPALYPDVPRLSLKAKIDILTIEGEGYFALVPTALMAGIDIKATADLGPITAWFHASADFLIGWKPFTYQAHVGIVLGATFALDIGFVTIKMTIHVGVGLDVWGPDFGGRAVVDLSIISFAIDFGSSKQDAPTLNWQEFINFLPSKTESQAPTPVMRAAPIKAFAMMEPVAFYDAAPSATTSEKTLVSIDVSKGKLPRDQAAATASGVDFVVDANHFVIRAQCSAPSNAISYNDSPLSKDETYYLRPGNLRQQFKVNPKLVDHHPYIIDPAPATNDPSWFDVVIGSPPQKLDKLTSTLITTLKDEHGNYKEVMIRLIKSGVSPALWGSESNPVPDGSNTMTGTVVGVEFLPNLYFPSHTSYIQYYYLVFTTNNVFLEQDTAPVQDQTPFSNPTTILEDMANGSAFATTQATRSAAVDALNTLGFAQLNLENSAKLSTQNYVQPAELVHMTAA</sequence>
<dbReference type="InterPro" id="IPR046538">
    <property type="entry name" value="DUF6603"/>
</dbReference>
<dbReference type="Pfam" id="PF20248">
    <property type="entry name" value="DUF6603"/>
    <property type="match status" value="1"/>
</dbReference>
<gene>
    <name evidence="3" type="ORF">CLV80_11615</name>
</gene>
<dbReference type="Proteomes" id="UP000238007">
    <property type="component" value="Unassembled WGS sequence"/>
</dbReference>
<organism evidence="3 4">
    <name type="scientific">Yoonia maritima</name>
    <dbReference type="NCBI Taxonomy" id="1435347"/>
    <lineage>
        <taxon>Bacteria</taxon>
        <taxon>Pseudomonadati</taxon>
        <taxon>Pseudomonadota</taxon>
        <taxon>Alphaproteobacteria</taxon>
        <taxon>Rhodobacterales</taxon>
        <taxon>Paracoccaceae</taxon>
        <taxon>Yoonia</taxon>
    </lineage>
</organism>
<evidence type="ECO:0000256" key="1">
    <source>
        <dbReference type="SAM" id="MobiDB-lite"/>
    </source>
</evidence>
<name>A0A2T0VTP7_9RHOB</name>
<evidence type="ECO:0000313" key="4">
    <source>
        <dbReference type="Proteomes" id="UP000238007"/>
    </source>
</evidence>
<evidence type="ECO:0000259" key="2">
    <source>
        <dbReference type="Pfam" id="PF20248"/>
    </source>
</evidence>
<proteinExistence type="predicted"/>
<dbReference type="RefSeq" id="WP_106359198.1">
    <property type="nucleotide sequence ID" value="NZ_PVTP01000016.1"/>
</dbReference>
<feature type="region of interest" description="Disordered" evidence="1">
    <location>
        <begin position="880"/>
        <end position="907"/>
    </location>
</feature>
<feature type="domain" description="DUF6603" evidence="2">
    <location>
        <begin position="922"/>
        <end position="1408"/>
    </location>
</feature>
<comment type="caution">
    <text evidence="3">The sequence shown here is derived from an EMBL/GenBank/DDBJ whole genome shotgun (WGS) entry which is preliminary data.</text>
</comment>
<reference evidence="3 4" key="1">
    <citation type="submission" date="2018-03" db="EMBL/GenBank/DDBJ databases">
        <title>Genomic Encyclopedia of Archaeal and Bacterial Type Strains, Phase II (KMG-II): from individual species to whole genera.</title>
        <authorList>
            <person name="Goeker M."/>
        </authorList>
    </citation>
    <scope>NUCLEOTIDE SEQUENCE [LARGE SCALE GENOMIC DNA]</scope>
    <source>
        <strain evidence="3 4">DSM 101533</strain>
    </source>
</reference>
<dbReference type="OrthoDB" id="535891at2"/>
<protein>
    <recommendedName>
        <fullName evidence="2">DUF6603 domain-containing protein</fullName>
    </recommendedName>
</protein>
<accession>A0A2T0VTP7</accession>
<evidence type="ECO:0000313" key="3">
    <source>
        <dbReference type="EMBL" id="PRY74633.1"/>
    </source>
</evidence>
<keyword evidence="4" id="KW-1185">Reference proteome</keyword>